<proteinExistence type="predicted"/>
<name>A0ABS2MVK7_9BACI</name>
<protein>
    <submittedName>
        <fullName evidence="1">Uncharacterized protein</fullName>
    </submittedName>
</protein>
<dbReference type="Proteomes" id="UP001296943">
    <property type="component" value="Unassembled WGS sequence"/>
</dbReference>
<accession>A0ABS2MVK7</accession>
<organism evidence="1 2">
    <name type="scientific">Aquibacillus albus</name>
    <dbReference type="NCBI Taxonomy" id="1168171"/>
    <lineage>
        <taxon>Bacteria</taxon>
        <taxon>Bacillati</taxon>
        <taxon>Bacillota</taxon>
        <taxon>Bacilli</taxon>
        <taxon>Bacillales</taxon>
        <taxon>Bacillaceae</taxon>
        <taxon>Aquibacillus</taxon>
    </lineage>
</organism>
<dbReference type="RefSeq" id="WP_204497377.1">
    <property type="nucleotide sequence ID" value="NZ_JAFBDR010000001.1"/>
</dbReference>
<reference evidence="1 2" key="1">
    <citation type="submission" date="2021-01" db="EMBL/GenBank/DDBJ databases">
        <title>Genomic Encyclopedia of Type Strains, Phase IV (KMG-IV): sequencing the most valuable type-strain genomes for metagenomic binning, comparative biology and taxonomic classification.</title>
        <authorList>
            <person name="Goeker M."/>
        </authorList>
    </citation>
    <scope>NUCLEOTIDE SEQUENCE [LARGE SCALE GENOMIC DNA]</scope>
    <source>
        <strain evidence="1 2">DSM 23711</strain>
    </source>
</reference>
<dbReference type="EMBL" id="JAFBDR010000001">
    <property type="protein sequence ID" value="MBM7569936.1"/>
    <property type="molecule type" value="Genomic_DNA"/>
</dbReference>
<sequence>MKVNKKELRKLQIEDKSFLYVVNEDPSKDKVKIRVYSSKYKSTYFEVYFDWKENWSVNLHKPSVCNALINYFIAEGWQPEQKNSVLSIKDGGYLIELLKLELLSVSENS</sequence>
<comment type="caution">
    <text evidence="1">The sequence shown here is derived from an EMBL/GenBank/DDBJ whole genome shotgun (WGS) entry which is preliminary data.</text>
</comment>
<evidence type="ECO:0000313" key="2">
    <source>
        <dbReference type="Proteomes" id="UP001296943"/>
    </source>
</evidence>
<gene>
    <name evidence="1" type="ORF">JOC48_000405</name>
</gene>
<evidence type="ECO:0000313" key="1">
    <source>
        <dbReference type="EMBL" id="MBM7569936.1"/>
    </source>
</evidence>
<keyword evidence="2" id="KW-1185">Reference proteome</keyword>